<dbReference type="RefSeq" id="WP_216123512.1">
    <property type="nucleotide sequence ID" value="NZ_CP086239.1"/>
</dbReference>
<dbReference type="AlphaFoldDB" id="A0AA47EPJ6"/>
<gene>
    <name evidence="1" type="ORF">LL038_09170</name>
</gene>
<sequence>MRYYTIDLQQIKNITELMLTSENLIEITLRNNKKRRLSLKGYSNNDKELISNQFKVINSNLKIQPS</sequence>
<reference evidence="1" key="1">
    <citation type="submission" date="2021-11" db="EMBL/GenBank/DDBJ databases">
        <title>Clostridia strains as spoilage organisms.</title>
        <authorList>
            <person name="Wambui J."/>
            <person name="Stevens M.J.A."/>
            <person name="Stephan R."/>
        </authorList>
    </citation>
    <scope>NUCLEOTIDE SEQUENCE</scope>
    <source>
        <strain evidence="1">CF009</strain>
    </source>
</reference>
<accession>A0AA47EPJ6</accession>
<organism evidence="1 2">
    <name type="scientific">Clostridium estertheticum</name>
    <dbReference type="NCBI Taxonomy" id="238834"/>
    <lineage>
        <taxon>Bacteria</taxon>
        <taxon>Bacillati</taxon>
        <taxon>Bacillota</taxon>
        <taxon>Clostridia</taxon>
        <taxon>Eubacteriales</taxon>
        <taxon>Clostridiaceae</taxon>
        <taxon>Clostridium</taxon>
    </lineage>
</organism>
<evidence type="ECO:0000313" key="2">
    <source>
        <dbReference type="Proteomes" id="UP001164733"/>
    </source>
</evidence>
<name>A0AA47EPJ6_9CLOT</name>
<proteinExistence type="predicted"/>
<dbReference type="Proteomes" id="UP001164733">
    <property type="component" value="Chromosome"/>
</dbReference>
<dbReference type="EMBL" id="CP086239">
    <property type="protein sequence ID" value="WAG62388.1"/>
    <property type="molecule type" value="Genomic_DNA"/>
</dbReference>
<evidence type="ECO:0000313" key="1">
    <source>
        <dbReference type="EMBL" id="WAG62388.1"/>
    </source>
</evidence>
<protein>
    <submittedName>
        <fullName evidence="1">Uncharacterized protein</fullName>
    </submittedName>
</protein>